<evidence type="ECO:0000259" key="1">
    <source>
        <dbReference type="PROSITE" id="PS51186"/>
    </source>
</evidence>
<dbReference type="InterPro" id="IPR000182">
    <property type="entry name" value="GNAT_dom"/>
</dbReference>
<dbReference type="Proteomes" id="UP000051096">
    <property type="component" value="Unassembled WGS sequence"/>
</dbReference>
<sequence>MKIHKSEIICKPVTMREWEDLEALFNEHSLTRGCWCMYWRIKRSLFHKQFGTGNKRAMKKLISSGEVPGILAYYNGQPIGWCSVAPRESYATLERSRTLKRFDDQAVWSIVCFYVAKEFQHKGLMGVLIRAAIAYARENGARIVEAYPLIPERSKNPQWEAYTGVVTAFRKVGFKKVVQRSKIRPIMRYYTKQHKSRRHE</sequence>
<evidence type="ECO:0000313" key="3">
    <source>
        <dbReference type="Proteomes" id="UP000051096"/>
    </source>
</evidence>
<dbReference type="Gene3D" id="3.40.630.30">
    <property type="match status" value="1"/>
</dbReference>
<organism evidence="2 3">
    <name type="scientific">candidate division WOR_3 bacterium SM23_60</name>
    <dbReference type="NCBI Taxonomy" id="1703780"/>
    <lineage>
        <taxon>Bacteria</taxon>
        <taxon>Bacteria division WOR-3</taxon>
    </lineage>
</organism>
<dbReference type="AlphaFoldDB" id="A0A0S8G2Q2"/>
<evidence type="ECO:0000313" key="2">
    <source>
        <dbReference type="EMBL" id="KPK67269.1"/>
    </source>
</evidence>
<feature type="domain" description="N-acetyltransferase" evidence="1">
    <location>
        <begin position="8"/>
        <end position="195"/>
    </location>
</feature>
<reference evidence="2 3" key="1">
    <citation type="journal article" date="2015" name="Microbiome">
        <title>Genomic resolution of linkages in carbon, nitrogen, and sulfur cycling among widespread estuary sediment bacteria.</title>
        <authorList>
            <person name="Baker B.J."/>
            <person name="Lazar C.S."/>
            <person name="Teske A.P."/>
            <person name="Dick G.J."/>
        </authorList>
    </citation>
    <scope>NUCLEOTIDE SEQUENCE [LARGE SCALE GENOMIC DNA]</scope>
    <source>
        <strain evidence="2">SM23_60</strain>
    </source>
</reference>
<name>A0A0S8G2Q2_UNCW3</name>
<dbReference type="InterPro" id="IPR016181">
    <property type="entry name" value="Acyl_CoA_acyltransferase"/>
</dbReference>
<gene>
    <name evidence="2" type="ORF">AMJ87_13630</name>
</gene>
<proteinExistence type="predicted"/>
<dbReference type="GO" id="GO:0016747">
    <property type="term" value="F:acyltransferase activity, transferring groups other than amino-acyl groups"/>
    <property type="evidence" value="ECO:0007669"/>
    <property type="project" value="InterPro"/>
</dbReference>
<dbReference type="SUPFAM" id="SSF55729">
    <property type="entry name" value="Acyl-CoA N-acyltransferases (Nat)"/>
    <property type="match status" value="1"/>
</dbReference>
<accession>A0A0S8G2Q2</accession>
<dbReference type="Pfam" id="PF00583">
    <property type="entry name" value="Acetyltransf_1"/>
    <property type="match status" value="1"/>
</dbReference>
<dbReference type="PROSITE" id="PS51186">
    <property type="entry name" value="GNAT"/>
    <property type="match status" value="1"/>
</dbReference>
<dbReference type="CDD" id="cd04301">
    <property type="entry name" value="NAT_SF"/>
    <property type="match status" value="1"/>
</dbReference>
<dbReference type="EMBL" id="LJUO01000231">
    <property type="protein sequence ID" value="KPK67269.1"/>
    <property type="molecule type" value="Genomic_DNA"/>
</dbReference>
<comment type="caution">
    <text evidence="2">The sequence shown here is derived from an EMBL/GenBank/DDBJ whole genome shotgun (WGS) entry which is preliminary data.</text>
</comment>
<protein>
    <recommendedName>
        <fullName evidence="1">N-acetyltransferase domain-containing protein</fullName>
    </recommendedName>
</protein>